<dbReference type="PANTHER" id="PTHR34835">
    <property type="entry name" value="OS07G0283600 PROTEIN-RELATED"/>
    <property type="match status" value="1"/>
</dbReference>
<name>A0A921UCR3_SORBI</name>
<comment type="caution">
    <text evidence="2">The sequence shown here is derived from an EMBL/GenBank/DDBJ whole genome shotgun (WGS) entry which is preliminary data.</text>
</comment>
<reference evidence="2" key="2">
    <citation type="submission" date="2020-10" db="EMBL/GenBank/DDBJ databases">
        <authorList>
            <person name="Cooper E.A."/>
            <person name="Brenton Z.W."/>
            <person name="Flinn B.S."/>
            <person name="Jenkins J."/>
            <person name="Shu S."/>
            <person name="Flowers D."/>
            <person name="Luo F."/>
            <person name="Wang Y."/>
            <person name="Xia P."/>
            <person name="Barry K."/>
            <person name="Daum C."/>
            <person name="Lipzen A."/>
            <person name="Yoshinaga Y."/>
            <person name="Schmutz J."/>
            <person name="Saski C."/>
            <person name="Vermerris W."/>
            <person name="Kresovich S."/>
        </authorList>
    </citation>
    <scope>NUCLEOTIDE SEQUENCE</scope>
</reference>
<dbReference type="PANTHER" id="PTHR34835:SF82">
    <property type="entry name" value="OS01G0826651 PROTEIN"/>
    <property type="match status" value="1"/>
</dbReference>
<evidence type="ECO:0000313" key="3">
    <source>
        <dbReference type="Proteomes" id="UP000807115"/>
    </source>
</evidence>
<dbReference type="AlphaFoldDB" id="A0A921UCR3"/>
<keyword evidence="1" id="KW-1133">Transmembrane helix</keyword>
<dbReference type="EMBL" id="CM027685">
    <property type="protein sequence ID" value="KAG0526045.1"/>
    <property type="molecule type" value="Genomic_DNA"/>
</dbReference>
<feature type="transmembrane region" description="Helical" evidence="1">
    <location>
        <begin position="134"/>
        <end position="152"/>
    </location>
</feature>
<evidence type="ECO:0000256" key="1">
    <source>
        <dbReference type="SAM" id="Phobius"/>
    </source>
</evidence>
<evidence type="ECO:0008006" key="4">
    <source>
        <dbReference type="Google" id="ProtNLM"/>
    </source>
</evidence>
<keyword evidence="1" id="KW-0472">Membrane</keyword>
<protein>
    <recommendedName>
        <fullName evidence="4">Aminotransferase-like plant mobile domain-containing protein</fullName>
    </recommendedName>
</protein>
<gene>
    <name evidence="2" type="ORF">BDA96_06G111300</name>
</gene>
<accession>A0A921UCR3</accession>
<sequence>MEKKSFRTSIKFGKYRTFLKNLTEEQKAIVKSCEFGSLLHFVCTEVPRSVAYLIAKCFDVATRTVKLQNGSSFELNAFVVHQVLGVPLGRRRIRDSALKTEKEIIANDTGTSTIAPTVEQLINLVTRDLTGDKFARIFMLISLAIFLCPTSYGSASKHYYSAIASVMDIPKYD</sequence>
<evidence type="ECO:0000313" key="2">
    <source>
        <dbReference type="EMBL" id="KAG0526045.1"/>
    </source>
</evidence>
<proteinExistence type="predicted"/>
<organism evidence="2 3">
    <name type="scientific">Sorghum bicolor</name>
    <name type="common">Sorghum</name>
    <name type="synonym">Sorghum vulgare</name>
    <dbReference type="NCBI Taxonomy" id="4558"/>
    <lineage>
        <taxon>Eukaryota</taxon>
        <taxon>Viridiplantae</taxon>
        <taxon>Streptophyta</taxon>
        <taxon>Embryophyta</taxon>
        <taxon>Tracheophyta</taxon>
        <taxon>Spermatophyta</taxon>
        <taxon>Magnoliopsida</taxon>
        <taxon>Liliopsida</taxon>
        <taxon>Poales</taxon>
        <taxon>Poaceae</taxon>
        <taxon>PACMAD clade</taxon>
        <taxon>Panicoideae</taxon>
        <taxon>Andropogonodae</taxon>
        <taxon>Andropogoneae</taxon>
        <taxon>Sorghinae</taxon>
        <taxon>Sorghum</taxon>
    </lineage>
</organism>
<dbReference type="Proteomes" id="UP000807115">
    <property type="component" value="Chromosome 6"/>
</dbReference>
<reference evidence="2" key="1">
    <citation type="journal article" date="2019" name="BMC Genomics">
        <title>A new reference genome for Sorghum bicolor reveals high levels of sequence similarity between sweet and grain genotypes: implications for the genetics of sugar metabolism.</title>
        <authorList>
            <person name="Cooper E.A."/>
            <person name="Brenton Z.W."/>
            <person name="Flinn B.S."/>
            <person name="Jenkins J."/>
            <person name="Shu S."/>
            <person name="Flowers D."/>
            <person name="Luo F."/>
            <person name="Wang Y."/>
            <person name="Xia P."/>
            <person name="Barry K."/>
            <person name="Daum C."/>
            <person name="Lipzen A."/>
            <person name="Yoshinaga Y."/>
            <person name="Schmutz J."/>
            <person name="Saski C."/>
            <person name="Vermerris W."/>
            <person name="Kresovich S."/>
        </authorList>
    </citation>
    <scope>NUCLEOTIDE SEQUENCE</scope>
</reference>
<keyword evidence="1" id="KW-0812">Transmembrane</keyword>